<keyword evidence="2" id="KW-1185">Reference proteome</keyword>
<comment type="caution">
    <text evidence="1">The sequence shown here is derived from an EMBL/GenBank/DDBJ whole genome shotgun (WGS) entry which is preliminary data.</text>
</comment>
<proteinExistence type="predicted"/>
<dbReference type="AlphaFoldDB" id="U2YU41"/>
<protein>
    <recommendedName>
        <fullName evidence="3">Transposase</fullName>
    </recommendedName>
</protein>
<sequence length="43" mass="4769">MQKAELQPASDATSDHVALDETAVRLTGQQFWLYAATRNSLSF</sequence>
<evidence type="ECO:0008006" key="3">
    <source>
        <dbReference type="Google" id="ProtNLM"/>
    </source>
</evidence>
<evidence type="ECO:0000313" key="2">
    <source>
        <dbReference type="Proteomes" id="UP000016986"/>
    </source>
</evidence>
<dbReference type="EMBL" id="BATA01000025">
    <property type="protein sequence ID" value="GAD52525.1"/>
    <property type="molecule type" value="Genomic_DNA"/>
</dbReference>
<dbReference type="Proteomes" id="UP000016986">
    <property type="component" value="Unassembled WGS sequence"/>
</dbReference>
<dbReference type="eggNOG" id="arCOG02134">
    <property type="taxonomic scope" value="Archaea"/>
</dbReference>
<accession>U2YU41</accession>
<reference evidence="1 2" key="1">
    <citation type="submission" date="2013-09" db="EMBL/GenBank/DDBJ databases">
        <title>Whole genome sequencing of Halarchaeum acidiphilum strain MH1-52-1.</title>
        <authorList>
            <person name="Shimane Y."/>
            <person name="Minegishi H."/>
            <person name="Nishi S."/>
            <person name="Echigo A."/>
            <person name="Shuto A."/>
            <person name="Konishi M."/>
            <person name="Ito T."/>
            <person name="Ohkuma M."/>
            <person name="Ohta Y."/>
            <person name="Nagano Y."/>
            <person name="Tsubouchi T."/>
            <person name="Mori K."/>
            <person name="Usui K."/>
            <person name="Kamekura M."/>
            <person name="Usami R."/>
            <person name="Takaki Y."/>
            <person name="Hatada Y."/>
        </authorList>
    </citation>
    <scope>NUCLEOTIDE SEQUENCE [LARGE SCALE GENOMIC DNA]</scope>
    <source>
        <strain evidence="1 2">JCM 16109</strain>
    </source>
</reference>
<evidence type="ECO:0000313" key="1">
    <source>
        <dbReference type="EMBL" id="GAD52525.1"/>
    </source>
</evidence>
<gene>
    <name evidence="1" type="ORF">MBEHAL_1285</name>
</gene>
<organism evidence="1 2">
    <name type="scientific">Halarchaeum acidiphilum MH1-52-1</name>
    <dbReference type="NCBI Taxonomy" id="1261545"/>
    <lineage>
        <taxon>Archaea</taxon>
        <taxon>Methanobacteriati</taxon>
        <taxon>Methanobacteriota</taxon>
        <taxon>Stenosarchaea group</taxon>
        <taxon>Halobacteria</taxon>
        <taxon>Halobacteriales</taxon>
        <taxon>Halobacteriaceae</taxon>
    </lineage>
</organism>
<name>U2YU41_9EURY</name>